<dbReference type="Proteomes" id="UP000036426">
    <property type="component" value="Unassembled WGS sequence"/>
</dbReference>
<name>A0A0J1GLU1_9GAMM</name>
<dbReference type="GO" id="GO:0009288">
    <property type="term" value="C:bacterial-type flagellum"/>
    <property type="evidence" value="ECO:0007669"/>
    <property type="project" value="InterPro"/>
</dbReference>
<comment type="similarity">
    <text evidence="3">Belongs to the FliH family.</text>
</comment>
<evidence type="ECO:0000256" key="4">
    <source>
        <dbReference type="ARBA" id="ARBA00016507"/>
    </source>
</evidence>
<evidence type="ECO:0000313" key="13">
    <source>
        <dbReference type="Proteomes" id="UP000036426"/>
    </source>
</evidence>
<keyword evidence="13" id="KW-1185">Reference proteome</keyword>
<comment type="caution">
    <text evidence="12">The sequence shown here is derived from an EMBL/GenBank/DDBJ whole genome shotgun (WGS) entry which is preliminary data.</text>
</comment>
<evidence type="ECO:0000256" key="5">
    <source>
        <dbReference type="ARBA" id="ARBA00022448"/>
    </source>
</evidence>
<evidence type="ECO:0000256" key="6">
    <source>
        <dbReference type="ARBA" id="ARBA00022490"/>
    </source>
</evidence>
<dbReference type="PATRIC" id="fig|754436.4.peg.2482"/>
<evidence type="ECO:0000256" key="7">
    <source>
        <dbReference type="ARBA" id="ARBA00022795"/>
    </source>
</evidence>
<dbReference type="EMBL" id="LDOV01000021">
    <property type="protein sequence ID" value="KLV00685.1"/>
    <property type="molecule type" value="Genomic_DNA"/>
</dbReference>
<dbReference type="InterPro" id="IPR051472">
    <property type="entry name" value="T3SS_Stator/FliH"/>
</dbReference>
<dbReference type="NCBIfam" id="NF009925">
    <property type="entry name" value="PRK13386.1"/>
    <property type="match status" value="1"/>
</dbReference>
<feature type="domain" description="Flagellar assembly protein FliH/Type III secretion system HrpE" evidence="11">
    <location>
        <begin position="106"/>
        <end position="219"/>
    </location>
</feature>
<evidence type="ECO:0000256" key="8">
    <source>
        <dbReference type="ARBA" id="ARBA00022927"/>
    </source>
</evidence>
<evidence type="ECO:0000313" key="12">
    <source>
        <dbReference type="EMBL" id="KLV00685.1"/>
    </source>
</evidence>
<dbReference type="GO" id="GO:0003774">
    <property type="term" value="F:cytoskeletal motor activity"/>
    <property type="evidence" value="ECO:0007669"/>
    <property type="project" value="InterPro"/>
</dbReference>
<proteinExistence type="inferred from homology"/>
<dbReference type="Pfam" id="PF02108">
    <property type="entry name" value="FliH"/>
    <property type="match status" value="1"/>
</dbReference>
<keyword evidence="7" id="KW-1005">Bacterial flagellum biogenesis</keyword>
<dbReference type="AlphaFoldDB" id="A0A0J1GLU1"/>
<dbReference type="PANTHER" id="PTHR34982:SF1">
    <property type="entry name" value="FLAGELLAR ASSEMBLY PROTEIN FLIH"/>
    <property type="match status" value="1"/>
</dbReference>
<evidence type="ECO:0000256" key="9">
    <source>
        <dbReference type="ARBA" id="ARBA00023225"/>
    </source>
</evidence>
<dbReference type="GO" id="GO:0044781">
    <property type="term" value="P:bacterial-type flagellum organization"/>
    <property type="evidence" value="ECO:0007669"/>
    <property type="project" value="UniProtKB-KW"/>
</dbReference>
<accession>A0A0J1GLU1</accession>
<evidence type="ECO:0000256" key="1">
    <source>
        <dbReference type="ARBA" id="ARBA00003041"/>
    </source>
</evidence>
<sequence>MKNDQPVPIFSPGLGEFRNYRYPPLVTATEDDLFGDDGGSSYQDEFNNGFQDGLQKGHEQGYQDGVNQGLQVGQRDGHEQGRQQGLQEGRLQAQQHVAGVLQASGHLKDQIQQAFHHHVQQQSEMLCDLVMKVTRQVIRAELTLQPGQMVNLIEETLQQLPEHKPDLTVYLNPQDSQRLLELVPDQVAQWNVQQDESLTIGSCRVVTADSEALVDSEERLAACMDVVKDTLLADA</sequence>
<dbReference type="GO" id="GO:0005829">
    <property type="term" value="C:cytosol"/>
    <property type="evidence" value="ECO:0007669"/>
    <property type="project" value="TreeGrafter"/>
</dbReference>
<feature type="compositionally biased region" description="Polar residues" evidence="10">
    <location>
        <begin position="40"/>
        <end position="50"/>
    </location>
</feature>
<gene>
    <name evidence="12" type="ORF">ABT58_11695</name>
</gene>
<dbReference type="GO" id="GO:0071973">
    <property type="term" value="P:bacterial-type flagellum-dependent cell motility"/>
    <property type="evidence" value="ECO:0007669"/>
    <property type="project" value="InterPro"/>
</dbReference>
<keyword evidence="8" id="KW-0653">Protein transport</keyword>
<evidence type="ECO:0000256" key="3">
    <source>
        <dbReference type="ARBA" id="ARBA00006602"/>
    </source>
</evidence>
<protein>
    <recommendedName>
        <fullName evidence="4">Flagellar assembly protein FliH</fullName>
    </recommendedName>
</protein>
<evidence type="ECO:0000259" key="11">
    <source>
        <dbReference type="Pfam" id="PF02108"/>
    </source>
</evidence>
<dbReference type="InterPro" id="IPR000563">
    <property type="entry name" value="Flag_FliH"/>
</dbReference>
<reference evidence="12 13" key="1">
    <citation type="submission" date="2015-05" db="EMBL/GenBank/DDBJ databases">
        <title>Photobacterium galathea sp. nov.</title>
        <authorList>
            <person name="Machado H."/>
            <person name="Gram L."/>
        </authorList>
    </citation>
    <scope>NUCLEOTIDE SEQUENCE [LARGE SCALE GENOMIC DNA]</scope>
    <source>
        <strain evidence="12 13">DSM 25995</strain>
    </source>
</reference>
<keyword evidence="5" id="KW-0813">Transport</keyword>
<feature type="region of interest" description="Disordered" evidence="10">
    <location>
        <begin position="31"/>
        <end position="87"/>
    </location>
</feature>
<keyword evidence="12" id="KW-0282">Flagellum</keyword>
<keyword evidence="9" id="KW-1006">Bacterial flagellum protein export</keyword>
<keyword evidence="12" id="KW-0969">Cilium</keyword>
<dbReference type="OrthoDB" id="6397640at2"/>
<keyword evidence="12" id="KW-0966">Cell projection</keyword>
<keyword evidence="6" id="KW-0963">Cytoplasm</keyword>
<dbReference type="PANTHER" id="PTHR34982">
    <property type="entry name" value="YOP PROTEINS TRANSLOCATION PROTEIN L"/>
    <property type="match status" value="1"/>
</dbReference>
<comment type="function">
    <text evidence="1">Needed for flagellar regrowth and assembly.</text>
</comment>
<dbReference type="InterPro" id="IPR018035">
    <property type="entry name" value="Flagellar_FliH/T3SS_HrpE"/>
</dbReference>
<dbReference type="PRINTS" id="PR01003">
    <property type="entry name" value="FLGFLIH"/>
</dbReference>
<comment type="subcellular location">
    <subcellularLocation>
        <location evidence="2">Cytoplasm</location>
    </subcellularLocation>
</comment>
<organism evidence="12 13">
    <name type="scientific">Photobacterium aphoticum</name>
    <dbReference type="NCBI Taxonomy" id="754436"/>
    <lineage>
        <taxon>Bacteria</taxon>
        <taxon>Pseudomonadati</taxon>
        <taxon>Pseudomonadota</taxon>
        <taxon>Gammaproteobacteria</taxon>
        <taxon>Vibrionales</taxon>
        <taxon>Vibrionaceae</taxon>
        <taxon>Photobacterium</taxon>
    </lineage>
</organism>
<evidence type="ECO:0000256" key="10">
    <source>
        <dbReference type="SAM" id="MobiDB-lite"/>
    </source>
</evidence>
<evidence type="ECO:0000256" key="2">
    <source>
        <dbReference type="ARBA" id="ARBA00004496"/>
    </source>
</evidence>
<dbReference type="GO" id="GO:0015031">
    <property type="term" value="P:protein transport"/>
    <property type="evidence" value="ECO:0007669"/>
    <property type="project" value="UniProtKB-KW"/>
</dbReference>